<dbReference type="NCBIfam" id="TIGR00744">
    <property type="entry name" value="ROK_glcA_fam"/>
    <property type="match status" value="1"/>
</dbReference>
<evidence type="ECO:0000313" key="9">
    <source>
        <dbReference type="EMBL" id="EPD30962.1"/>
    </source>
</evidence>
<keyword evidence="7" id="KW-0067">ATP-binding</keyword>
<dbReference type="OrthoDB" id="9810372at2"/>
<dbReference type="AlphaFoldDB" id="A0A9W5REM9"/>
<dbReference type="EMBL" id="AGWN01000001">
    <property type="protein sequence ID" value="EPD30962.1"/>
    <property type="molecule type" value="Genomic_DNA"/>
</dbReference>
<protein>
    <recommendedName>
        <fullName evidence="3">Glucokinase</fullName>
        <ecNumber evidence="2">2.7.1.2</ecNumber>
    </recommendedName>
    <alternativeName>
        <fullName evidence="8">Glucose kinase</fullName>
    </alternativeName>
</protein>
<dbReference type="PANTHER" id="PTHR18964">
    <property type="entry name" value="ROK (REPRESSOR, ORF, KINASE) FAMILY"/>
    <property type="match status" value="1"/>
</dbReference>
<evidence type="ECO:0000256" key="2">
    <source>
        <dbReference type="ARBA" id="ARBA00012323"/>
    </source>
</evidence>
<name>A0A9W5REM9_9ACTO</name>
<keyword evidence="5" id="KW-0547">Nucleotide-binding</keyword>
<keyword evidence="4" id="KW-0808">Transferase</keyword>
<evidence type="ECO:0000256" key="7">
    <source>
        <dbReference type="ARBA" id="ARBA00022840"/>
    </source>
</evidence>
<evidence type="ECO:0000313" key="10">
    <source>
        <dbReference type="Proteomes" id="UP000014387"/>
    </source>
</evidence>
<dbReference type="SUPFAM" id="SSF53067">
    <property type="entry name" value="Actin-like ATPase domain"/>
    <property type="match status" value="1"/>
</dbReference>
<dbReference type="GO" id="GO:0006096">
    <property type="term" value="P:glycolytic process"/>
    <property type="evidence" value="ECO:0007669"/>
    <property type="project" value="InterPro"/>
</dbReference>
<comment type="caution">
    <text evidence="9">The sequence shown here is derived from an EMBL/GenBank/DDBJ whole genome shotgun (WGS) entry which is preliminary data.</text>
</comment>
<evidence type="ECO:0000256" key="6">
    <source>
        <dbReference type="ARBA" id="ARBA00022777"/>
    </source>
</evidence>
<proteinExistence type="inferred from homology"/>
<dbReference type="InterPro" id="IPR004654">
    <property type="entry name" value="ROK_glcA"/>
</dbReference>
<evidence type="ECO:0000256" key="4">
    <source>
        <dbReference type="ARBA" id="ARBA00022679"/>
    </source>
</evidence>
<dbReference type="Pfam" id="PF00480">
    <property type="entry name" value="ROK"/>
    <property type="match status" value="1"/>
</dbReference>
<dbReference type="RefSeq" id="WP_016444074.1">
    <property type="nucleotide sequence ID" value="NZ_KE150266.1"/>
</dbReference>
<accession>A0A9W5REM9</accession>
<sequence length="315" mass="32385">MSLTIGVDVGGTKIAAGLVNEEGEVLRTEVIQTPAQEVDATASAITTLVEKLRAGEEVSAVGIGAAGFCDATRTSVVYAPNLAWRSEPLASKIAEATGLPTVVENDANAAAWGEFCFGAARDVKNAIVITLGTGIGGGIIVDDRLVRGFQGFAGEVGHMQVKAGGRRCGCGNRGCWERYGSGTALVHEAREIATVAPASALRLLELAEGNPQQITGQMVTAAAKEGDPVALDVVETIAEWVGRGLADLCAILDPEMIVLAGGVASAGELLRAPVQKSFEKNLTARLYRQPAQITLAELGVPAGLIGAADLARQSG</sequence>
<evidence type="ECO:0000256" key="1">
    <source>
        <dbReference type="ARBA" id="ARBA00006479"/>
    </source>
</evidence>
<organism evidence="9 10">
    <name type="scientific">Gleimia europaea ACS-120-V-Col10b</name>
    <dbReference type="NCBI Taxonomy" id="883069"/>
    <lineage>
        <taxon>Bacteria</taxon>
        <taxon>Bacillati</taxon>
        <taxon>Actinomycetota</taxon>
        <taxon>Actinomycetes</taxon>
        <taxon>Actinomycetales</taxon>
        <taxon>Actinomycetaceae</taxon>
        <taxon>Gleimia</taxon>
    </lineage>
</organism>
<dbReference type="GO" id="GO:0005737">
    <property type="term" value="C:cytoplasm"/>
    <property type="evidence" value="ECO:0007669"/>
    <property type="project" value="InterPro"/>
</dbReference>
<keyword evidence="10" id="KW-1185">Reference proteome</keyword>
<gene>
    <name evidence="9" type="ORF">HMPREF9238_00718</name>
</gene>
<dbReference type="GO" id="GO:0004340">
    <property type="term" value="F:glucokinase activity"/>
    <property type="evidence" value="ECO:0007669"/>
    <property type="project" value="UniProtKB-EC"/>
</dbReference>
<dbReference type="PROSITE" id="PS01125">
    <property type="entry name" value="ROK"/>
    <property type="match status" value="1"/>
</dbReference>
<dbReference type="EC" id="2.7.1.2" evidence="2"/>
<reference evidence="9 10" key="1">
    <citation type="submission" date="2013-05" db="EMBL/GenBank/DDBJ databases">
        <title>The Genome Sequence of Actinomyces europaeus ACS-120-V-COL10B.</title>
        <authorList>
            <consortium name="The Broad Institute Genomics Platform"/>
            <person name="Earl A."/>
            <person name="Ward D."/>
            <person name="Feldgarden M."/>
            <person name="Gevers D."/>
            <person name="Saerens B."/>
            <person name="Vaneechoutte M."/>
            <person name="Walker B."/>
            <person name="Young S."/>
            <person name="Zeng Q."/>
            <person name="Gargeya S."/>
            <person name="Fitzgerald M."/>
            <person name="Haas B."/>
            <person name="Abouelleil A."/>
            <person name="Allen A.W."/>
            <person name="Alvarado L."/>
            <person name="Arachchi H.M."/>
            <person name="Berlin A.M."/>
            <person name="Chapman S.B."/>
            <person name="Gainer-Dewar J."/>
            <person name="Goldberg J."/>
            <person name="Griggs A."/>
            <person name="Gujja S."/>
            <person name="Hansen M."/>
            <person name="Howarth C."/>
            <person name="Imamovic A."/>
            <person name="Ireland A."/>
            <person name="Larimer J."/>
            <person name="McCowan C."/>
            <person name="Murphy C."/>
            <person name="Pearson M."/>
            <person name="Poon T.W."/>
            <person name="Priest M."/>
            <person name="Roberts A."/>
            <person name="Saif S."/>
            <person name="Shea T."/>
            <person name="Sisk P."/>
            <person name="Sykes S."/>
            <person name="Wortman J."/>
            <person name="Nusbaum C."/>
            <person name="Birren B."/>
        </authorList>
    </citation>
    <scope>NUCLEOTIDE SEQUENCE [LARGE SCALE GENOMIC DNA]</scope>
    <source>
        <strain evidence="9 10">ACS-120-V-Col10b</strain>
    </source>
</reference>
<dbReference type="InterPro" id="IPR043129">
    <property type="entry name" value="ATPase_NBD"/>
</dbReference>
<dbReference type="Proteomes" id="UP000014387">
    <property type="component" value="Unassembled WGS sequence"/>
</dbReference>
<dbReference type="GO" id="GO:0005524">
    <property type="term" value="F:ATP binding"/>
    <property type="evidence" value="ECO:0007669"/>
    <property type="project" value="UniProtKB-KW"/>
</dbReference>
<dbReference type="PANTHER" id="PTHR18964:SF173">
    <property type="entry name" value="GLUCOKINASE"/>
    <property type="match status" value="1"/>
</dbReference>
<dbReference type="Gene3D" id="3.30.420.40">
    <property type="match status" value="2"/>
</dbReference>
<evidence type="ECO:0000256" key="5">
    <source>
        <dbReference type="ARBA" id="ARBA00022741"/>
    </source>
</evidence>
<keyword evidence="6" id="KW-0418">Kinase</keyword>
<comment type="similarity">
    <text evidence="1">Belongs to the ROK (NagC/XylR) family.</text>
</comment>
<dbReference type="InterPro" id="IPR000600">
    <property type="entry name" value="ROK"/>
</dbReference>
<dbReference type="InterPro" id="IPR049874">
    <property type="entry name" value="ROK_cs"/>
</dbReference>
<evidence type="ECO:0000256" key="8">
    <source>
        <dbReference type="ARBA" id="ARBA00032386"/>
    </source>
</evidence>
<evidence type="ECO:0000256" key="3">
    <source>
        <dbReference type="ARBA" id="ARBA00014701"/>
    </source>
</evidence>